<evidence type="ECO:0000313" key="15">
    <source>
        <dbReference type="Proteomes" id="UP000694562"/>
    </source>
</evidence>
<dbReference type="OrthoDB" id="8941324at2759"/>
<evidence type="ECO:0000256" key="1">
    <source>
        <dbReference type="ARBA" id="ARBA00004479"/>
    </source>
</evidence>
<keyword evidence="4" id="KW-0391">Immunity</keyword>
<dbReference type="Proteomes" id="UP000694562">
    <property type="component" value="Unplaced"/>
</dbReference>
<keyword evidence="6 12" id="KW-0472">Membrane</keyword>
<protein>
    <recommendedName>
        <fullName evidence="13">CD3 gamma/delta subunit Ig-like domain-containing protein</fullName>
    </recommendedName>
</protein>
<dbReference type="InterPro" id="IPR013783">
    <property type="entry name" value="Ig-like_fold"/>
</dbReference>
<evidence type="ECO:0000259" key="13">
    <source>
        <dbReference type="Pfam" id="PF16680"/>
    </source>
</evidence>
<dbReference type="Pfam" id="PF16680">
    <property type="entry name" value="Ig_4"/>
    <property type="match status" value="1"/>
</dbReference>
<dbReference type="GO" id="GO:0045059">
    <property type="term" value="P:positive thymic T cell selection"/>
    <property type="evidence" value="ECO:0007669"/>
    <property type="project" value="TreeGrafter"/>
</dbReference>
<accession>A0A8C4UW96</accession>
<keyword evidence="3 12" id="KW-0812">Transmembrane</keyword>
<keyword evidence="8" id="KW-0675">Receptor</keyword>
<comment type="subcellular location">
    <subcellularLocation>
        <location evidence="1">Membrane</location>
        <topology evidence="1">Single-pass type I membrane protein</topology>
    </subcellularLocation>
</comment>
<keyword evidence="7" id="KW-1015">Disulfide bond</keyword>
<reference evidence="14" key="1">
    <citation type="submission" date="2025-08" db="UniProtKB">
        <authorList>
            <consortium name="Ensembl"/>
        </authorList>
    </citation>
    <scope>IDENTIFICATION</scope>
</reference>
<dbReference type="InterPro" id="IPR015484">
    <property type="entry name" value="CD3_esu/gsu/dsu"/>
</dbReference>
<evidence type="ECO:0000256" key="10">
    <source>
        <dbReference type="ARBA" id="ARBA00023319"/>
    </source>
</evidence>
<keyword evidence="2" id="KW-0597">Phosphoprotein</keyword>
<dbReference type="Gene3D" id="2.60.40.10">
    <property type="entry name" value="Immunoglobulins"/>
    <property type="match status" value="1"/>
</dbReference>
<dbReference type="InterPro" id="IPR032052">
    <property type="entry name" value="Ig_4"/>
</dbReference>
<evidence type="ECO:0000256" key="2">
    <source>
        <dbReference type="ARBA" id="ARBA00022553"/>
    </source>
</evidence>
<evidence type="ECO:0000256" key="11">
    <source>
        <dbReference type="SAM" id="MobiDB-lite"/>
    </source>
</evidence>
<organism evidence="14 15">
    <name type="scientific">Falco tinnunculus</name>
    <name type="common">Common kestrel</name>
    <dbReference type="NCBI Taxonomy" id="100819"/>
    <lineage>
        <taxon>Eukaryota</taxon>
        <taxon>Metazoa</taxon>
        <taxon>Chordata</taxon>
        <taxon>Craniata</taxon>
        <taxon>Vertebrata</taxon>
        <taxon>Euteleostomi</taxon>
        <taxon>Archelosauria</taxon>
        <taxon>Archosauria</taxon>
        <taxon>Dinosauria</taxon>
        <taxon>Saurischia</taxon>
        <taxon>Theropoda</taxon>
        <taxon>Coelurosauria</taxon>
        <taxon>Aves</taxon>
        <taxon>Neognathae</taxon>
        <taxon>Neoaves</taxon>
        <taxon>Telluraves</taxon>
        <taxon>Australaves</taxon>
        <taxon>Falconiformes</taxon>
        <taxon>Falconidae</taxon>
        <taxon>Falco</taxon>
    </lineage>
</organism>
<dbReference type="GO" id="GO:0042105">
    <property type="term" value="C:alpha-beta T cell receptor complex"/>
    <property type="evidence" value="ECO:0007669"/>
    <property type="project" value="TreeGrafter"/>
</dbReference>
<dbReference type="InterPro" id="IPR036179">
    <property type="entry name" value="Ig-like_dom_sf"/>
</dbReference>
<dbReference type="SUPFAM" id="SSF48726">
    <property type="entry name" value="Immunoglobulin"/>
    <property type="match status" value="1"/>
</dbReference>
<evidence type="ECO:0000256" key="4">
    <source>
        <dbReference type="ARBA" id="ARBA00022859"/>
    </source>
</evidence>
<keyword evidence="15" id="KW-1185">Reference proteome</keyword>
<dbReference type="GO" id="GO:0009897">
    <property type="term" value="C:external side of plasma membrane"/>
    <property type="evidence" value="ECO:0007669"/>
    <property type="project" value="TreeGrafter"/>
</dbReference>
<evidence type="ECO:0000256" key="6">
    <source>
        <dbReference type="ARBA" id="ARBA00023136"/>
    </source>
</evidence>
<dbReference type="Ensembl" id="ENSFTIT00000019259.1">
    <property type="protein sequence ID" value="ENSFTIP00000018486.1"/>
    <property type="gene ID" value="ENSFTIG00000012230.1"/>
</dbReference>
<dbReference type="InterPro" id="IPR003110">
    <property type="entry name" value="Phos_immunorcpt_sig_ITAM"/>
</dbReference>
<evidence type="ECO:0000313" key="14">
    <source>
        <dbReference type="Ensembl" id="ENSFTIP00000018486.1"/>
    </source>
</evidence>
<feature type="domain" description="CD3 gamma/delta subunit Ig-like" evidence="13">
    <location>
        <begin position="200"/>
        <end position="268"/>
    </location>
</feature>
<evidence type="ECO:0000256" key="12">
    <source>
        <dbReference type="SAM" id="Phobius"/>
    </source>
</evidence>
<dbReference type="GO" id="GO:0007166">
    <property type="term" value="P:cell surface receptor signaling pathway"/>
    <property type="evidence" value="ECO:0007669"/>
    <property type="project" value="InterPro"/>
</dbReference>
<keyword evidence="10" id="KW-0393">Immunoglobulin domain</keyword>
<evidence type="ECO:0000256" key="3">
    <source>
        <dbReference type="ARBA" id="ARBA00022692"/>
    </source>
</evidence>
<dbReference type="Pfam" id="PF02189">
    <property type="entry name" value="ITAM"/>
    <property type="match status" value="1"/>
</dbReference>
<evidence type="ECO:0000256" key="7">
    <source>
        <dbReference type="ARBA" id="ARBA00023157"/>
    </source>
</evidence>
<sequence>MGARAAWLVGDPYVLGLHGSGCWVSVAAGAPVGAGALWLMCTHGCWVSVAAGAPMGAGALWLWGACGCWVSVGAGVLWGSPAAAGSVSAGGSLAAEEPTTSSPAVFPCPSVGVVAGARRQAQGASDTLGCWGGRLQPRHPAPGAPGGEERAPSSPWAGCPATTCAMRRGRTLGAWVLVASLAVVSWGVRGQKVKVKEASGKVFLHCETSSRGPIIWLKNGDMIANATQLDLGTAYDDPRGTYACETENGKTSPPFQVHYRMCQNCIEVDAPTISGIVVADVVATIFLAVAVYCITGQDKGRMSRASDRQNLIANEQLYQPLGERDDEQYSQLAPAKARK</sequence>
<dbReference type="AlphaFoldDB" id="A0A8C4UW96"/>
<dbReference type="PANTHER" id="PTHR10570:SF8">
    <property type="entry name" value="T-CELL SURFACE GLYCOPROTEIN CD3 GAMMA CHAIN"/>
    <property type="match status" value="1"/>
</dbReference>
<keyword evidence="9" id="KW-0325">Glycoprotein</keyword>
<feature type="transmembrane region" description="Helical" evidence="12">
    <location>
        <begin position="273"/>
        <end position="294"/>
    </location>
</feature>
<keyword evidence="5 12" id="KW-1133">Transmembrane helix</keyword>
<reference evidence="14" key="2">
    <citation type="submission" date="2025-09" db="UniProtKB">
        <authorList>
            <consortium name="Ensembl"/>
        </authorList>
    </citation>
    <scope>IDENTIFICATION</scope>
</reference>
<proteinExistence type="predicted"/>
<dbReference type="PROSITE" id="PS51055">
    <property type="entry name" value="ITAM_1"/>
    <property type="match status" value="1"/>
</dbReference>
<evidence type="ECO:0000256" key="8">
    <source>
        <dbReference type="ARBA" id="ARBA00023170"/>
    </source>
</evidence>
<dbReference type="GO" id="GO:0004888">
    <property type="term" value="F:transmembrane signaling receptor activity"/>
    <property type="evidence" value="ECO:0007669"/>
    <property type="project" value="InterPro"/>
</dbReference>
<evidence type="ECO:0000256" key="9">
    <source>
        <dbReference type="ARBA" id="ARBA00023180"/>
    </source>
</evidence>
<dbReference type="PANTHER" id="PTHR10570">
    <property type="entry name" value="T-CELL SURFACE GLYCOPROTEIN CD3 GAMMA CHAIN / DELTA CHAIN"/>
    <property type="match status" value="1"/>
</dbReference>
<evidence type="ECO:0000256" key="5">
    <source>
        <dbReference type="ARBA" id="ARBA00022989"/>
    </source>
</evidence>
<name>A0A8C4UW96_FALTI</name>
<feature type="region of interest" description="Disordered" evidence="11">
    <location>
        <begin position="135"/>
        <end position="155"/>
    </location>
</feature>
<dbReference type="SMART" id="SM00077">
    <property type="entry name" value="ITAM"/>
    <property type="match status" value="1"/>
</dbReference>